<gene>
    <name evidence="1" type="ORF">ACFQ1U_07215</name>
</gene>
<dbReference type="PROSITE" id="PS51257">
    <property type="entry name" value="PROKAR_LIPOPROTEIN"/>
    <property type="match status" value="1"/>
</dbReference>
<dbReference type="Proteomes" id="UP001597062">
    <property type="component" value="Unassembled WGS sequence"/>
</dbReference>
<dbReference type="RefSeq" id="WP_386106809.1">
    <property type="nucleotide sequence ID" value="NZ_JBHTJR010000042.1"/>
</dbReference>
<evidence type="ECO:0008006" key="3">
    <source>
        <dbReference type="Google" id="ProtNLM"/>
    </source>
</evidence>
<sequence length="209" mass="24188">MKYFVFNVFFVLLLFSCKSDKKNTPTVPLAANNITSIDSININRKQESKDLKEKLVGKTCSYLSSSEFEKFYIPGGFLIGSTYQNEHILDGKIFGITRINGKKEDEKNHNTHLILKQSYEDEKFPCKIIDVLDIEKETDIFKKFPNKDIDIYTDVLQNGNRAPELLALVEYEESEVMTNVYKVWRANRRTGKFEEVKDISGITVVNEDY</sequence>
<proteinExistence type="predicted"/>
<keyword evidence="2" id="KW-1185">Reference proteome</keyword>
<protein>
    <recommendedName>
        <fullName evidence="3">Lipoprotein</fullName>
    </recommendedName>
</protein>
<accession>A0ABW3JT51</accession>
<dbReference type="EMBL" id="JBHTJR010000042">
    <property type="protein sequence ID" value="MFD0992990.1"/>
    <property type="molecule type" value="Genomic_DNA"/>
</dbReference>
<evidence type="ECO:0000313" key="2">
    <source>
        <dbReference type="Proteomes" id="UP001597062"/>
    </source>
</evidence>
<comment type="caution">
    <text evidence="1">The sequence shown here is derived from an EMBL/GenBank/DDBJ whole genome shotgun (WGS) entry which is preliminary data.</text>
</comment>
<evidence type="ECO:0000313" key="1">
    <source>
        <dbReference type="EMBL" id="MFD0992990.1"/>
    </source>
</evidence>
<organism evidence="1 2">
    <name type="scientific">Tenacibaculum geojense</name>
    <dbReference type="NCBI Taxonomy" id="915352"/>
    <lineage>
        <taxon>Bacteria</taxon>
        <taxon>Pseudomonadati</taxon>
        <taxon>Bacteroidota</taxon>
        <taxon>Flavobacteriia</taxon>
        <taxon>Flavobacteriales</taxon>
        <taxon>Flavobacteriaceae</taxon>
        <taxon>Tenacibaculum</taxon>
    </lineage>
</organism>
<reference evidence="2" key="1">
    <citation type="journal article" date="2019" name="Int. J. Syst. Evol. Microbiol.">
        <title>The Global Catalogue of Microorganisms (GCM) 10K type strain sequencing project: providing services to taxonomists for standard genome sequencing and annotation.</title>
        <authorList>
            <consortium name="The Broad Institute Genomics Platform"/>
            <consortium name="The Broad Institute Genome Sequencing Center for Infectious Disease"/>
            <person name="Wu L."/>
            <person name="Ma J."/>
        </authorList>
    </citation>
    <scope>NUCLEOTIDE SEQUENCE [LARGE SCALE GENOMIC DNA]</scope>
    <source>
        <strain evidence="2">CCUG 60527</strain>
    </source>
</reference>
<name>A0ABW3JT51_9FLAO</name>